<keyword evidence="5" id="KW-0418">Kinase</keyword>
<keyword evidence="2" id="KW-0812">Transmembrane</keyword>
<dbReference type="SMART" id="SM00387">
    <property type="entry name" value="HATPase_c"/>
    <property type="match status" value="1"/>
</dbReference>
<feature type="domain" description="Histidine kinase" evidence="4">
    <location>
        <begin position="316"/>
        <end position="521"/>
    </location>
</feature>
<dbReference type="InterPro" id="IPR036890">
    <property type="entry name" value="HATPase_C_sf"/>
</dbReference>
<dbReference type="EMBL" id="FTOA01000010">
    <property type="protein sequence ID" value="SIT17689.1"/>
    <property type="molecule type" value="Genomic_DNA"/>
</dbReference>
<evidence type="ECO:0000256" key="2">
    <source>
        <dbReference type="SAM" id="Phobius"/>
    </source>
</evidence>
<keyword evidence="1 3" id="KW-0732">Signal</keyword>
<keyword evidence="2" id="KW-0472">Membrane</keyword>
<sequence length="528" mass="57876">MGRKGGPAGWSRSTLYLIVLGCALALPHGAQAARLSYCVDPDWPPYEIITAAQQHDGIAADLLGLVAGRAGVELSLVPTRTWDDSLAAARDGSCQALSFLNKSPSRDEWLTFTEPLLVDPNVLVTREDHEYIANLANEGAVRMVLPSGTAIEERVRRDFPNVAISIVNSEAEAFAWVSEGKADVTLRSMSVAVYTIKKDGWFNLKVAGQIPGYENRLRIGVRSADPAAVALIPALDQAIASITPAERREILNRHVSITIAQPVDWWLVAQIGLGVLMALVILLQRVKMMRIARDQALAHLTQETSQRQEMERFMTMLTRELKRPISVVRLVMGGAKLSDSQRDHVDDALGDMENLLGHCVQVEQLEQGKLEVQPVDCSVREVLQEVITACRGRERVRLALYGDCLLRTDQTLLVGVLNILLSNALKYSPPVSPVDLIARIEKRGHGDVVCFVIENAPGMAGPPDPSLVFQRYYRAPEARKLAGAGLGLYLARHIARLLGGDVAFVPDPVVVRFELWLPCCDGWCVSPA</sequence>
<dbReference type="PROSITE" id="PS50109">
    <property type="entry name" value="HIS_KIN"/>
    <property type="match status" value="1"/>
</dbReference>
<evidence type="ECO:0000259" key="4">
    <source>
        <dbReference type="PROSITE" id="PS50109"/>
    </source>
</evidence>
<proteinExistence type="predicted"/>
<keyword evidence="5" id="KW-0808">Transferase</keyword>
<dbReference type="InterPro" id="IPR005467">
    <property type="entry name" value="His_kinase_dom"/>
</dbReference>
<dbReference type="Gene3D" id="3.30.565.10">
    <property type="entry name" value="Histidine kinase-like ATPase, C-terminal domain"/>
    <property type="match status" value="1"/>
</dbReference>
<dbReference type="Proteomes" id="UP000185678">
    <property type="component" value="Unassembled WGS sequence"/>
</dbReference>
<evidence type="ECO:0000256" key="3">
    <source>
        <dbReference type="SAM" id="SignalP"/>
    </source>
</evidence>
<dbReference type="STRING" id="80876.SAMN05421779_11044"/>
<feature type="chain" id="PRO_5012704156" evidence="3">
    <location>
        <begin position="33"/>
        <end position="528"/>
    </location>
</feature>
<reference evidence="5 6" key="1">
    <citation type="submission" date="2017-01" db="EMBL/GenBank/DDBJ databases">
        <authorList>
            <person name="Mah S.A."/>
            <person name="Swanson W.J."/>
            <person name="Moy G.W."/>
            <person name="Vacquier V.D."/>
        </authorList>
    </citation>
    <scope>NUCLEOTIDE SEQUENCE [LARGE SCALE GENOMIC DNA]</scope>
    <source>
        <strain evidence="5 6">DSM 11589</strain>
    </source>
</reference>
<evidence type="ECO:0000313" key="5">
    <source>
        <dbReference type="EMBL" id="SIT17689.1"/>
    </source>
</evidence>
<feature type="transmembrane region" description="Helical" evidence="2">
    <location>
        <begin position="265"/>
        <end position="283"/>
    </location>
</feature>
<dbReference type="Gene3D" id="3.40.190.10">
    <property type="entry name" value="Periplasmic binding protein-like II"/>
    <property type="match status" value="2"/>
</dbReference>
<dbReference type="AlphaFoldDB" id="A0A1N7Q4P6"/>
<gene>
    <name evidence="5" type="ORF">SAMN05421779_11044</name>
</gene>
<dbReference type="SUPFAM" id="SSF55874">
    <property type="entry name" value="ATPase domain of HSP90 chaperone/DNA topoisomerase II/histidine kinase"/>
    <property type="match status" value="1"/>
</dbReference>
<evidence type="ECO:0000313" key="6">
    <source>
        <dbReference type="Proteomes" id="UP000185678"/>
    </source>
</evidence>
<dbReference type="GO" id="GO:0016301">
    <property type="term" value="F:kinase activity"/>
    <property type="evidence" value="ECO:0007669"/>
    <property type="project" value="UniProtKB-KW"/>
</dbReference>
<evidence type="ECO:0000256" key="1">
    <source>
        <dbReference type="ARBA" id="ARBA00022729"/>
    </source>
</evidence>
<protein>
    <submittedName>
        <fullName evidence="5">Signal transduction histidine kinase</fullName>
    </submittedName>
</protein>
<name>A0A1N7Q4P6_9PROT</name>
<dbReference type="InterPro" id="IPR001638">
    <property type="entry name" value="Solute-binding_3/MltF_N"/>
</dbReference>
<feature type="signal peptide" evidence="3">
    <location>
        <begin position="1"/>
        <end position="32"/>
    </location>
</feature>
<dbReference type="SMART" id="SM00062">
    <property type="entry name" value="PBPb"/>
    <property type="match status" value="1"/>
</dbReference>
<keyword evidence="6" id="KW-1185">Reference proteome</keyword>
<dbReference type="InterPro" id="IPR003594">
    <property type="entry name" value="HATPase_dom"/>
</dbReference>
<dbReference type="PANTHER" id="PTHR35936:SF17">
    <property type="entry name" value="ARGININE-BINDING EXTRACELLULAR PROTEIN ARTP"/>
    <property type="match status" value="1"/>
</dbReference>
<dbReference type="SUPFAM" id="SSF53850">
    <property type="entry name" value="Periplasmic binding protein-like II"/>
    <property type="match status" value="1"/>
</dbReference>
<dbReference type="PANTHER" id="PTHR35936">
    <property type="entry name" value="MEMBRANE-BOUND LYTIC MUREIN TRANSGLYCOSYLASE F"/>
    <property type="match status" value="1"/>
</dbReference>
<organism evidence="5 6">
    <name type="scientific">Insolitispirillum peregrinum</name>
    <dbReference type="NCBI Taxonomy" id="80876"/>
    <lineage>
        <taxon>Bacteria</taxon>
        <taxon>Pseudomonadati</taxon>
        <taxon>Pseudomonadota</taxon>
        <taxon>Alphaproteobacteria</taxon>
        <taxon>Rhodospirillales</taxon>
        <taxon>Novispirillaceae</taxon>
        <taxon>Insolitispirillum</taxon>
    </lineage>
</organism>
<dbReference type="Pfam" id="PF00497">
    <property type="entry name" value="SBP_bac_3"/>
    <property type="match status" value="1"/>
</dbReference>
<dbReference type="Pfam" id="PF02518">
    <property type="entry name" value="HATPase_c"/>
    <property type="match status" value="1"/>
</dbReference>
<keyword evidence="2" id="KW-1133">Transmembrane helix</keyword>
<dbReference type="RefSeq" id="WP_076401996.1">
    <property type="nucleotide sequence ID" value="NZ_FTOA01000010.1"/>
</dbReference>
<dbReference type="CDD" id="cd13708">
    <property type="entry name" value="PBP2_BvgS_like_1"/>
    <property type="match status" value="1"/>
</dbReference>
<accession>A0A1N7Q4P6</accession>